<accession>A0ABU8P0Z8</accession>
<keyword evidence="1" id="KW-0812">Transmembrane</keyword>
<organism evidence="2 3">
    <name type="scientific">Corynebacterium mastitidis</name>
    <dbReference type="NCBI Taxonomy" id="161890"/>
    <lineage>
        <taxon>Bacteria</taxon>
        <taxon>Bacillati</taxon>
        <taxon>Actinomycetota</taxon>
        <taxon>Actinomycetes</taxon>
        <taxon>Mycobacteriales</taxon>
        <taxon>Corynebacteriaceae</taxon>
        <taxon>Corynebacterium</taxon>
    </lineage>
</organism>
<evidence type="ECO:0000256" key="1">
    <source>
        <dbReference type="SAM" id="Phobius"/>
    </source>
</evidence>
<name>A0ABU8P0Z8_9CORY</name>
<dbReference type="EMBL" id="JBAHVJ010000011">
    <property type="protein sequence ID" value="MEJ4100765.1"/>
    <property type="molecule type" value="Genomic_DNA"/>
</dbReference>
<sequence>MLTTLYARHEDARARRWRRRQSRSTIMLRSWRHRTPTLRLIAALYGCQAAALICGVIALWWTPAFLGCLAFLLLTCIPWTLLRLTIDAKDDAPESVLYEYEQQVIASWNRLALRLLGYWVSFCAILLVFSGTLDFPAHLGVSPTGWNVVFGEIVLISSLSLTSLPAVGYALTFNTDKE</sequence>
<evidence type="ECO:0000313" key="3">
    <source>
        <dbReference type="Proteomes" id="UP001359781"/>
    </source>
</evidence>
<feature type="transmembrane region" description="Helical" evidence="1">
    <location>
        <begin position="37"/>
        <end position="58"/>
    </location>
</feature>
<comment type="caution">
    <text evidence="2">The sequence shown here is derived from an EMBL/GenBank/DDBJ whole genome shotgun (WGS) entry which is preliminary data.</text>
</comment>
<dbReference type="RefSeq" id="WP_337890883.1">
    <property type="nucleotide sequence ID" value="NZ_JBAHVI010000010.1"/>
</dbReference>
<keyword evidence="1" id="KW-1133">Transmembrane helix</keyword>
<proteinExistence type="predicted"/>
<feature type="transmembrane region" description="Helical" evidence="1">
    <location>
        <begin position="153"/>
        <end position="173"/>
    </location>
</feature>
<evidence type="ECO:0000313" key="2">
    <source>
        <dbReference type="EMBL" id="MEJ4100765.1"/>
    </source>
</evidence>
<dbReference type="Proteomes" id="UP001359781">
    <property type="component" value="Unassembled WGS sequence"/>
</dbReference>
<feature type="transmembrane region" description="Helical" evidence="1">
    <location>
        <begin position="115"/>
        <end position="133"/>
    </location>
</feature>
<protein>
    <submittedName>
        <fullName evidence="2">Uncharacterized protein</fullName>
    </submittedName>
</protein>
<reference evidence="2 3" key="1">
    <citation type="submission" date="2024-02" db="EMBL/GenBank/DDBJ databases">
        <title>Whole genome sequencing and characterization of Corynebacterium isolated from the ocular surface of dry eye disease sufferers.</title>
        <authorList>
            <person name="Naqvi M."/>
        </authorList>
    </citation>
    <scope>NUCLEOTIDE SEQUENCE [LARGE SCALE GENOMIC DNA]</scope>
    <source>
        <strain evidence="2 3">PCRF</strain>
    </source>
</reference>
<keyword evidence="3" id="KW-1185">Reference proteome</keyword>
<feature type="transmembrane region" description="Helical" evidence="1">
    <location>
        <begin position="64"/>
        <end position="82"/>
    </location>
</feature>
<keyword evidence="1" id="KW-0472">Membrane</keyword>
<gene>
    <name evidence="2" type="ORF">V5S96_10425</name>
</gene>